<dbReference type="Proteomes" id="UP000717995">
    <property type="component" value="Unassembled WGS sequence"/>
</dbReference>
<evidence type="ECO:0000256" key="1">
    <source>
        <dbReference type="SAM" id="MobiDB-lite"/>
    </source>
</evidence>
<organism evidence="3 4">
    <name type="scientific">Zestomonas insulae</name>
    <dbReference type="NCBI Taxonomy" id="2809017"/>
    <lineage>
        <taxon>Bacteria</taxon>
        <taxon>Pseudomonadati</taxon>
        <taxon>Pseudomonadota</taxon>
        <taxon>Gammaproteobacteria</taxon>
        <taxon>Pseudomonadales</taxon>
        <taxon>Pseudomonadaceae</taxon>
        <taxon>Zestomonas</taxon>
    </lineage>
</organism>
<keyword evidence="2" id="KW-0472">Membrane</keyword>
<accession>A0ABS2IF65</accession>
<name>A0ABS2IF65_9GAMM</name>
<sequence>MADEPGAKSWWQTLPGMITATAGLITAVSGLLVVLFQHGVLGGADKAPPSAPPVAVEASTPAPSRTPVSEAQALLSGRDGSTVKVRADSLSHCISVQHGFDLRSGQSVAFERMRSFAVLEADPMGAADGRAILRITLLDGTVLEDSIDANCDLFGYNANGRFSTTFQQLRQVDFQR</sequence>
<feature type="transmembrane region" description="Helical" evidence="2">
    <location>
        <begin position="14"/>
        <end position="36"/>
    </location>
</feature>
<dbReference type="EMBL" id="JAFEUP010000002">
    <property type="protein sequence ID" value="MBM7060515.1"/>
    <property type="molecule type" value="Genomic_DNA"/>
</dbReference>
<keyword evidence="2" id="KW-1133">Transmembrane helix</keyword>
<dbReference type="RefSeq" id="WP_204915632.1">
    <property type="nucleotide sequence ID" value="NZ_JAFEUP010000002.1"/>
</dbReference>
<keyword evidence="2" id="KW-0812">Transmembrane</keyword>
<evidence type="ECO:0000313" key="4">
    <source>
        <dbReference type="Proteomes" id="UP000717995"/>
    </source>
</evidence>
<evidence type="ECO:0000313" key="3">
    <source>
        <dbReference type="EMBL" id="MBM7060515.1"/>
    </source>
</evidence>
<feature type="region of interest" description="Disordered" evidence="1">
    <location>
        <begin position="46"/>
        <end position="67"/>
    </location>
</feature>
<feature type="compositionally biased region" description="Low complexity" evidence="1">
    <location>
        <begin position="53"/>
        <end position="63"/>
    </location>
</feature>
<keyword evidence="4" id="KW-1185">Reference proteome</keyword>
<evidence type="ECO:0000256" key="2">
    <source>
        <dbReference type="SAM" id="Phobius"/>
    </source>
</evidence>
<gene>
    <name evidence="3" type="ORF">JQX08_07325</name>
</gene>
<comment type="caution">
    <text evidence="3">The sequence shown here is derived from an EMBL/GenBank/DDBJ whole genome shotgun (WGS) entry which is preliminary data.</text>
</comment>
<protein>
    <submittedName>
        <fullName evidence="3">Uncharacterized protein</fullName>
    </submittedName>
</protein>
<proteinExistence type="predicted"/>
<reference evidence="3 4" key="1">
    <citation type="submission" date="2021-02" db="EMBL/GenBank/DDBJ databases">
        <authorList>
            <person name="Lee D.-H."/>
        </authorList>
    </citation>
    <scope>NUCLEOTIDE SEQUENCE [LARGE SCALE GENOMIC DNA]</scope>
    <source>
        <strain evidence="3 4">UL073</strain>
    </source>
</reference>